<keyword evidence="1" id="KW-0812">Transmembrane</keyword>
<organism evidence="2 3">
    <name type="scientific">Rhodanobacter geophilus</name>
    <dbReference type="NCBI Taxonomy" id="3162488"/>
    <lineage>
        <taxon>Bacteria</taxon>
        <taxon>Pseudomonadati</taxon>
        <taxon>Pseudomonadota</taxon>
        <taxon>Gammaproteobacteria</taxon>
        <taxon>Lysobacterales</taxon>
        <taxon>Rhodanobacteraceae</taxon>
        <taxon>Rhodanobacter</taxon>
    </lineage>
</organism>
<feature type="transmembrane region" description="Helical" evidence="1">
    <location>
        <begin position="48"/>
        <end position="69"/>
    </location>
</feature>
<evidence type="ECO:0000256" key="1">
    <source>
        <dbReference type="SAM" id="Phobius"/>
    </source>
</evidence>
<protein>
    <submittedName>
        <fullName evidence="2">Uncharacterized protein</fullName>
    </submittedName>
</protein>
<dbReference type="EMBL" id="JBFOHL010000016">
    <property type="protein sequence ID" value="MEW9625582.1"/>
    <property type="molecule type" value="Genomic_DNA"/>
</dbReference>
<keyword evidence="3" id="KW-1185">Reference proteome</keyword>
<proteinExistence type="predicted"/>
<name>A0ABV3QSJ0_9GAMM</name>
<reference evidence="2 3" key="1">
    <citation type="submission" date="2024-06" db="EMBL/GenBank/DDBJ databases">
        <authorList>
            <person name="Woo H."/>
        </authorList>
    </citation>
    <scope>NUCLEOTIDE SEQUENCE [LARGE SCALE GENOMIC DNA]</scope>
    <source>
        <strain evidence="2 3">S2-g</strain>
    </source>
</reference>
<keyword evidence="1" id="KW-0472">Membrane</keyword>
<evidence type="ECO:0000313" key="3">
    <source>
        <dbReference type="Proteomes" id="UP001556170"/>
    </source>
</evidence>
<dbReference type="Proteomes" id="UP001556170">
    <property type="component" value="Unassembled WGS sequence"/>
</dbReference>
<sequence length="89" mass="8982">MLAHHGCRVATAQGVAVMTAMQLGTGTIDTIEDGGNAKVATDLTRDKWMSGAGAGVAGPAVIAGALLLLNKIALQSPHHHSDVQQGIEG</sequence>
<evidence type="ECO:0000313" key="2">
    <source>
        <dbReference type="EMBL" id="MEW9625582.1"/>
    </source>
</evidence>
<accession>A0ABV3QSJ0</accession>
<dbReference type="RefSeq" id="WP_367845873.1">
    <property type="nucleotide sequence ID" value="NZ_JBFOHL010000016.1"/>
</dbReference>
<comment type="caution">
    <text evidence="2">The sequence shown here is derived from an EMBL/GenBank/DDBJ whole genome shotgun (WGS) entry which is preliminary data.</text>
</comment>
<gene>
    <name evidence="2" type="ORF">ABQJ56_15235</name>
</gene>
<keyword evidence="1" id="KW-1133">Transmembrane helix</keyword>